<proteinExistence type="predicted"/>
<protein>
    <recommendedName>
        <fullName evidence="4">SPP1 family phage portal protein</fullName>
    </recommendedName>
</protein>
<organism evidence="2 3">
    <name type="scientific">Bacteroides finegoldii CL09T03C10</name>
    <dbReference type="NCBI Taxonomy" id="997888"/>
    <lineage>
        <taxon>Bacteria</taxon>
        <taxon>Pseudomonadati</taxon>
        <taxon>Bacteroidota</taxon>
        <taxon>Bacteroidia</taxon>
        <taxon>Bacteroidales</taxon>
        <taxon>Bacteroidaceae</taxon>
        <taxon>Bacteroides</taxon>
    </lineage>
</organism>
<comment type="caution">
    <text evidence="2">The sequence shown here is derived from an EMBL/GenBank/DDBJ whole genome shotgun (WGS) entry which is preliminary data.</text>
</comment>
<accession>K5CPN7</accession>
<dbReference type="InterPro" id="IPR021145">
    <property type="entry name" value="Portal_protein_SPP1_Gp6-like"/>
</dbReference>
<evidence type="ECO:0008006" key="4">
    <source>
        <dbReference type="Google" id="ProtNLM"/>
    </source>
</evidence>
<evidence type="ECO:0000256" key="1">
    <source>
        <dbReference type="SAM" id="MobiDB-lite"/>
    </source>
</evidence>
<reference evidence="2 3" key="1">
    <citation type="submission" date="2012-02" db="EMBL/GenBank/DDBJ databases">
        <title>The Genome Sequence of Bacteroides finegoldii CL09T03C10.</title>
        <authorList>
            <consortium name="The Broad Institute Genome Sequencing Platform"/>
            <person name="Earl A."/>
            <person name="Ward D."/>
            <person name="Feldgarden M."/>
            <person name="Gevers D."/>
            <person name="Zitomersky N.L."/>
            <person name="Coyne M.J."/>
            <person name="Comstock L.E."/>
            <person name="Young S.K."/>
            <person name="Zeng Q."/>
            <person name="Gargeya S."/>
            <person name="Fitzgerald M."/>
            <person name="Haas B."/>
            <person name="Abouelleil A."/>
            <person name="Alvarado L."/>
            <person name="Arachchi H.M."/>
            <person name="Berlin A."/>
            <person name="Chapman S.B."/>
            <person name="Gearin G."/>
            <person name="Goldberg J."/>
            <person name="Griggs A."/>
            <person name="Gujja S."/>
            <person name="Hansen M."/>
            <person name="Heiman D."/>
            <person name="Howarth C."/>
            <person name="Larimer J."/>
            <person name="Lui A."/>
            <person name="MacDonald P.J.P."/>
            <person name="McCowen C."/>
            <person name="Montmayeur A."/>
            <person name="Murphy C."/>
            <person name="Neiman D."/>
            <person name="Pearson M."/>
            <person name="Priest M."/>
            <person name="Roberts A."/>
            <person name="Saif S."/>
            <person name="Shea T."/>
            <person name="Sisk P."/>
            <person name="Stolte C."/>
            <person name="Sykes S."/>
            <person name="Wortman J."/>
            <person name="Nusbaum C."/>
            <person name="Birren B."/>
        </authorList>
    </citation>
    <scope>NUCLEOTIDE SEQUENCE [LARGE SCALE GENOMIC DNA]</scope>
    <source>
        <strain evidence="2 3">CL09T03C10</strain>
    </source>
</reference>
<dbReference type="RefSeq" id="WP_007759445.1">
    <property type="nucleotide sequence ID" value="NZ_AKBZ01000001.1"/>
</dbReference>
<feature type="compositionally biased region" description="Polar residues" evidence="1">
    <location>
        <begin position="487"/>
        <end position="502"/>
    </location>
</feature>
<name>K5CPN7_9BACE</name>
<evidence type="ECO:0000313" key="2">
    <source>
        <dbReference type="EMBL" id="EKJ91776.1"/>
    </source>
</evidence>
<dbReference type="EMBL" id="AGXW01000002">
    <property type="protein sequence ID" value="EKJ91776.1"/>
    <property type="molecule type" value="Genomic_DNA"/>
</dbReference>
<dbReference type="OrthoDB" id="1452435at2"/>
<dbReference type="Pfam" id="PF05133">
    <property type="entry name" value="SPP1_portal"/>
    <property type="match status" value="1"/>
</dbReference>
<dbReference type="AlphaFoldDB" id="K5CPN7"/>
<evidence type="ECO:0000313" key="3">
    <source>
        <dbReference type="Proteomes" id="UP000007995"/>
    </source>
</evidence>
<gene>
    <name evidence="2" type="ORF">HMPREF1057_00611</name>
</gene>
<sequence>MPLTLEEILALSDIGQKINYLKKGRKTELPDRCKLWDDWNPERHEIMVDKEKYPDRKVLEKEAEKVFDEKTGKTYEIEARYKTEPVNRISIPLEQDIVNIQTAFTVGTEPSMDCTPTDDDEKKLLDAVKAVFKSNKIKYQNKKIVRAWLSEQEAAEYWYVTDDDSFWAKFWQKVKTSFGGKVKPTKKLKSVVWSPFRGDTLYPFFNDEGDLVAFSREYKKKLMDDSEITCFMTITDKMVYQWDLSKGYEERSAFIHGFPKLPVIYAYRPESYCKKIKTFRVRLEKLLSNYADCIDYHFFPLLKLVGDVEGFIGKNKDKIVKLTGEGADAQYLTWNQVPETIRFEAETLTNMAYDMSNTPRISFETLKGVGKASGTAFRFMFMGAHMAVENHGEVIGEFLQRRVNFIVSALGSINPTEFNKASQTIDIETDLIPYMIDDLNDKVTTAVSAVSGGIWSTREGIMFAGNADRIEEELKDIKEEQNEKVQSRSNIGGKQPNSKNQA</sequence>
<dbReference type="HOGENOM" id="CLU_044337_0_0_10"/>
<feature type="region of interest" description="Disordered" evidence="1">
    <location>
        <begin position="479"/>
        <end position="502"/>
    </location>
</feature>
<dbReference type="Proteomes" id="UP000007995">
    <property type="component" value="Unassembled WGS sequence"/>
</dbReference>